<feature type="transmembrane region" description="Helical" evidence="1">
    <location>
        <begin position="87"/>
        <end position="107"/>
    </location>
</feature>
<feature type="transmembrane region" description="Helical" evidence="1">
    <location>
        <begin position="359"/>
        <end position="377"/>
    </location>
</feature>
<evidence type="ECO:0000313" key="2">
    <source>
        <dbReference type="EMBL" id="SCZ78705.1"/>
    </source>
</evidence>
<name>A0A1G5RX45_PSEXY</name>
<keyword evidence="1" id="KW-0812">Transmembrane</keyword>
<accession>A0A1G5RX45</accession>
<keyword evidence="2" id="KW-0328">Glycosyltransferase</keyword>
<feature type="transmembrane region" description="Helical" evidence="1">
    <location>
        <begin position="164"/>
        <end position="193"/>
    </location>
</feature>
<sequence length="491" mass="56353">MKILDFFKGYRNIAFRILACIYSAVLFYLNYIRVFDVNLWGDEAYTAWIIKYPLNQLIDYTAADVHPPLYYIGLKAFCGILGQRATVFHFFSVLALACMLIFALTVIWKEFGPAASLIVITFTSISDAALRFNVEIRMYSWAAVFVFLTYYFTYCLIKRPAIKYYVGFSIASLAAAYTHYYALVAVAFFYAYLLIRAIVYKRTELIKTLIVSGIAIAVYLPWLTKLISCFTARIDNYWIAEYSSFSECFSYLFSDHFTFGMWFVIILMLVLTMLYETGFATVEKSEAREYKVKYGNKIHYSETVEVIIAGLLSIAGTMATGIWVSALVSPFFVTRYIYVVAPVAWLILGILFSKMKMRILWTPVFLAFTLSMLIPAYKEIYYGDVDIMNRTQFVLDVLAYVDGDDMIITNFGGDELPMYYFDGKQYVNDADINNMELVDKEGVTNWIIVGDNWSNEEIVNKVSEQGFGCDLILSEGMIGTARVCIYRCYKL</sequence>
<gene>
    <name evidence="2" type="ORF">SAMN02910350_01406</name>
</gene>
<dbReference type="AlphaFoldDB" id="A0A1G5RX45"/>
<protein>
    <submittedName>
        <fullName evidence="2">Dolichyl-phosphate-mannose-protein mannosyltransferase</fullName>
    </submittedName>
</protein>
<keyword evidence="1" id="KW-1133">Transmembrane helix</keyword>
<organism evidence="2 3">
    <name type="scientific">Pseudobutyrivibrio xylanivorans</name>
    <dbReference type="NCBI Taxonomy" id="185007"/>
    <lineage>
        <taxon>Bacteria</taxon>
        <taxon>Bacillati</taxon>
        <taxon>Bacillota</taxon>
        <taxon>Clostridia</taxon>
        <taxon>Lachnospirales</taxon>
        <taxon>Lachnospiraceae</taxon>
        <taxon>Pseudobutyrivibrio</taxon>
    </lineage>
</organism>
<reference evidence="2 3" key="1">
    <citation type="submission" date="2016-10" db="EMBL/GenBank/DDBJ databases">
        <authorList>
            <person name="de Groot N.N."/>
        </authorList>
    </citation>
    <scope>NUCLEOTIDE SEQUENCE [LARGE SCALE GENOMIC DNA]</scope>
    <source>
        <strain evidence="2 3">DSM 10317</strain>
    </source>
</reference>
<dbReference type="GO" id="GO:0016757">
    <property type="term" value="F:glycosyltransferase activity"/>
    <property type="evidence" value="ECO:0007669"/>
    <property type="project" value="UniProtKB-KW"/>
</dbReference>
<dbReference type="RefSeq" id="WP_090162344.1">
    <property type="nucleotide sequence ID" value="NZ_FMWK01000006.1"/>
</dbReference>
<evidence type="ECO:0000313" key="3">
    <source>
        <dbReference type="Proteomes" id="UP000199428"/>
    </source>
</evidence>
<proteinExistence type="predicted"/>
<feature type="transmembrane region" description="Helical" evidence="1">
    <location>
        <begin position="303"/>
        <end position="324"/>
    </location>
</feature>
<feature type="transmembrane region" description="Helical" evidence="1">
    <location>
        <begin position="12"/>
        <end position="32"/>
    </location>
</feature>
<dbReference type="Proteomes" id="UP000199428">
    <property type="component" value="Unassembled WGS sequence"/>
</dbReference>
<feature type="transmembrane region" description="Helical" evidence="1">
    <location>
        <begin position="138"/>
        <end position="157"/>
    </location>
</feature>
<feature type="transmembrane region" description="Helical" evidence="1">
    <location>
        <begin position="336"/>
        <end position="352"/>
    </location>
</feature>
<keyword evidence="1" id="KW-0472">Membrane</keyword>
<feature type="transmembrane region" description="Helical" evidence="1">
    <location>
        <begin position="259"/>
        <end position="282"/>
    </location>
</feature>
<evidence type="ECO:0000256" key="1">
    <source>
        <dbReference type="SAM" id="Phobius"/>
    </source>
</evidence>
<keyword evidence="2" id="KW-0808">Transferase</keyword>
<dbReference type="EMBL" id="FMWK01000006">
    <property type="protein sequence ID" value="SCZ78705.1"/>
    <property type="molecule type" value="Genomic_DNA"/>
</dbReference>
<feature type="transmembrane region" description="Helical" evidence="1">
    <location>
        <begin position="205"/>
        <end position="224"/>
    </location>
</feature>